<name>A0ABP1PM66_9HEXA</name>
<keyword evidence="2" id="KW-1185">Reference proteome</keyword>
<organism evidence="1 2">
    <name type="scientific">Orchesella dallaii</name>
    <dbReference type="NCBI Taxonomy" id="48710"/>
    <lineage>
        <taxon>Eukaryota</taxon>
        <taxon>Metazoa</taxon>
        <taxon>Ecdysozoa</taxon>
        <taxon>Arthropoda</taxon>
        <taxon>Hexapoda</taxon>
        <taxon>Collembola</taxon>
        <taxon>Entomobryomorpha</taxon>
        <taxon>Entomobryoidea</taxon>
        <taxon>Orchesellidae</taxon>
        <taxon>Orchesellinae</taxon>
        <taxon>Orchesella</taxon>
    </lineage>
</organism>
<accession>A0ABP1PM66</accession>
<dbReference type="InterPro" id="IPR032675">
    <property type="entry name" value="LRR_dom_sf"/>
</dbReference>
<protein>
    <recommendedName>
        <fullName evidence="3">F-box domain-containing protein</fullName>
    </recommendedName>
</protein>
<evidence type="ECO:0000313" key="1">
    <source>
        <dbReference type="EMBL" id="CAL8071134.1"/>
    </source>
</evidence>
<dbReference type="Gene3D" id="3.80.10.10">
    <property type="entry name" value="Ribonuclease Inhibitor"/>
    <property type="match status" value="1"/>
</dbReference>
<evidence type="ECO:0008006" key="3">
    <source>
        <dbReference type="Google" id="ProtNLM"/>
    </source>
</evidence>
<evidence type="ECO:0000313" key="2">
    <source>
        <dbReference type="Proteomes" id="UP001642540"/>
    </source>
</evidence>
<dbReference type="SUPFAM" id="SSF52047">
    <property type="entry name" value="RNI-like"/>
    <property type="match status" value="1"/>
</dbReference>
<dbReference type="Proteomes" id="UP001642540">
    <property type="component" value="Unassembled WGS sequence"/>
</dbReference>
<reference evidence="1 2" key="1">
    <citation type="submission" date="2024-08" db="EMBL/GenBank/DDBJ databases">
        <authorList>
            <person name="Cucini C."/>
            <person name="Frati F."/>
        </authorList>
    </citation>
    <scope>NUCLEOTIDE SEQUENCE [LARGE SCALE GENOMIC DNA]</scope>
</reference>
<gene>
    <name evidence="1" type="ORF">ODALV1_LOCUS1571</name>
</gene>
<comment type="caution">
    <text evidence="1">The sequence shown here is derived from an EMBL/GenBank/DDBJ whole genome shotgun (WGS) entry which is preliminary data.</text>
</comment>
<dbReference type="EMBL" id="CAXLJM020000004">
    <property type="protein sequence ID" value="CAL8071134.1"/>
    <property type="molecule type" value="Genomic_DNA"/>
</dbReference>
<proteinExistence type="predicted"/>
<sequence length="482" mass="56269">MNKSFWVQVLERVFELAEFNSESFANYRLVCKQWYETSLPTWRKKAWLSVASCSDDDGIPVAEHLQHLKSQDHRLANVPFRKYIICMWHGAFHDYEGTKPEPERLEFWKTVGQQMTHLCIDFSKFYTTTNLRKILFEFTPNLQSLILSKNKYPIDGYNGQLQNLEEEEQEQVPLNVNSHLTEFKLLESYGDFPISWTDIIRCFPNIKSLQAVERDPTKGTMSLITLLKTVEFLRIDNPHCLANLVELRLLKLEGNCRNTFTLQLATLLKRLQFPLKVLTLDVGAENDIFNVRQALQLVLEGYAETLEELTLAAEVSSFQVQDFPFGTNFPKLIKFSSKRRFVKNLKFLKHMPNLELLHLEQIENQIYLRHFGDYWSSLVLLNNLKEFKITAVSCTEKQIIFLGKMMPNLTNITIGLRNKFSFKTLCRIWKDVKYLNIYTLNESEDAYWNSERASIQSNIKNLKNLKSLKIGESIIYGEGILS</sequence>